<evidence type="ECO:0008006" key="3">
    <source>
        <dbReference type="Google" id="ProtNLM"/>
    </source>
</evidence>
<sequence>QWRHLKMLKRGGCGHNPLGVRGTKNAELSIVCPACPHPGINLPDAWNEAPREMRYVLLPSVSNDKKDPGLGTGWSYFVDDHPYKDHLLKYTDQKEMSTCTGLATLNHTNTKFSKGYAVMGVGAVSCVRHEFILGDGIGDIQVGERFVH</sequence>
<evidence type="ECO:0000313" key="2">
    <source>
        <dbReference type="Proteomes" id="UP000027265"/>
    </source>
</evidence>
<dbReference type="InterPro" id="IPR040521">
    <property type="entry name" value="KDZ"/>
</dbReference>
<organism evidence="1 2">
    <name type="scientific">Jaapia argillacea MUCL 33604</name>
    <dbReference type="NCBI Taxonomy" id="933084"/>
    <lineage>
        <taxon>Eukaryota</taxon>
        <taxon>Fungi</taxon>
        <taxon>Dikarya</taxon>
        <taxon>Basidiomycota</taxon>
        <taxon>Agaricomycotina</taxon>
        <taxon>Agaricomycetes</taxon>
        <taxon>Agaricomycetidae</taxon>
        <taxon>Jaapiales</taxon>
        <taxon>Jaapiaceae</taxon>
        <taxon>Jaapia</taxon>
    </lineage>
</organism>
<proteinExistence type="predicted"/>
<accession>A0A067PRY0</accession>
<dbReference type="STRING" id="933084.A0A067PRY0"/>
<dbReference type="HOGENOM" id="CLU_136552_0_0_1"/>
<dbReference type="InParanoid" id="A0A067PRY0"/>
<dbReference type="OrthoDB" id="3192989at2759"/>
<feature type="non-terminal residue" evidence="1">
    <location>
        <position position="1"/>
    </location>
</feature>
<keyword evidence="2" id="KW-1185">Reference proteome</keyword>
<dbReference type="Pfam" id="PF18758">
    <property type="entry name" value="KDZ"/>
    <property type="match status" value="1"/>
</dbReference>
<dbReference type="AlphaFoldDB" id="A0A067PRY0"/>
<gene>
    <name evidence="1" type="ORF">JAAARDRAFT_137733</name>
</gene>
<dbReference type="EMBL" id="KL197736">
    <property type="protein sequence ID" value="KDQ53086.1"/>
    <property type="molecule type" value="Genomic_DNA"/>
</dbReference>
<evidence type="ECO:0000313" key="1">
    <source>
        <dbReference type="EMBL" id="KDQ53086.1"/>
    </source>
</evidence>
<protein>
    <recommendedName>
        <fullName evidence="3">CxC2-like cysteine cluster KDZ transposase-associated domain-containing protein</fullName>
    </recommendedName>
</protein>
<dbReference type="Proteomes" id="UP000027265">
    <property type="component" value="Unassembled WGS sequence"/>
</dbReference>
<name>A0A067PRY0_9AGAM</name>
<reference evidence="2" key="1">
    <citation type="journal article" date="2014" name="Proc. Natl. Acad. Sci. U.S.A.">
        <title>Extensive sampling of basidiomycete genomes demonstrates inadequacy of the white-rot/brown-rot paradigm for wood decay fungi.</title>
        <authorList>
            <person name="Riley R."/>
            <person name="Salamov A.A."/>
            <person name="Brown D.W."/>
            <person name="Nagy L.G."/>
            <person name="Floudas D."/>
            <person name="Held B.W."/>
            <person name="Levasseur A."/>
            <person name="Lombard V."/>
            <person name="Morin E."/>
            <person name="Otillar R."/>
            <person name="Lindquist E.A."/>
            <person name="Sun H."/>
            <person name="LaButti K.M."/>
            <person name="Schmutz J."/>
            <person name="Jabbour D."/>
            <person name="Luo H."/>
            <person name="Baker S.E."/>
            <person name="Pisabarro A.G."/>
            <person name="Walton J.D."/>
            <person name="Blanchette R.A."/>
            <person name="Henrissat B."/>
            <person name="Martin F."/>
            <person name="Cullen D."/>
            <person name="Hibbett D.S."/>
            <person name="Grigoriev I.V."/>
        </authorList>
    </citation>
    <scope>NUCLEOTIDE SEQUENCE [LARGE SCALE GENOMIC DNA]</scope>
    <source>
        <strain evidence="2">MUCL 33604</strain>
    </source>
</reference>